<gene>
    <name evidence="9" type="ORF">JKP88DRAFT_178095</name>
</gene>
<comment type="subcellular location">
    <subcellularLocation>
        <location evidence="1">Golgi apparatus membrane</location>
        <topology evidence="1">Single-pass type II membrane protein</topology>
    </subcellularLocation>
</comment>
<name>A0A835Z9Q3_9STRA</name>
<dbReference type="GO" id="GO:0016051">
    <property type="term" value="P:carbohydrate biosynthetic process"/>
    <property type="evidence" value="ECO:0007669"/>
    <property type="project" value="InterPro"/>
</dbReference>
<evidence type="ECO:0000313" key="9">
    <source>
        <dbReference type="EMBL" id="KAG5188242.1"/>
    </source>
</evidence>
<comment type="similarity">
    <text evidence="2">Belongs to the sulfotransferase 2 family.</text>
</comment>
<evidence type="ECO:0000313" key="10">
    <source>
        <dbReference type="Proteomes" id="UP000664859"/>
    </source>
</evidence>
<dbReference type="PANTHER" id="PTHR12137">
    <property type="entry name" value="CARBOHYDRATE SULFOTRANSFERASE"/>
    <property type="match status" value="1"/>
</dbReference>
<dbReference type="Proteomes" id="UP000664859">
    <property type="component" value="Unassembled WGS sequence"/>
</dbReference>
<dbReference type="Pfam" id="PF03567">
    <property type="entry name" value="Sulfotransfer_2"/>
    <property type="match status" value="1"/>
</dbReference>
<dbReference type="GO" id="GO:0008146">
    <property type="term" value="F:sulfotransferase activity"/>
    <property type="evidence" value="ECO:0007669"/>
    <property type="project" value="InterPro"/>
</dbReference>
<dbReference type="InterPro" id="IPR018011">
    <property type="entry name" value="Carb_sulfotrans_8-10"/>
</dbReference>
<keyword evidence="5" id="KW-1133">Transmembrane helix</keyword>
<accession>A0A835Z9Q3</accession>
<reference evidence="9" key="1">
    <citation type="submission" date="2021-02" db="EMBL/GenBank/DDBJ databases">
        <title>First Annotated Genome of the Yellow-green Alga Tribonema minus.</title>
        <authorList>
            <person name="Mahan K.M."/>
        </authorList>
    </citation>
    <scope>NUCLEOTIDE SEQUENCE</scope>
    <source>
        <strain evidence="9">UTEX B ZZ1240</strain>
    </source>
</reference>
<keyword evidence="7" id="KW-0472">Membrane</keyword>
<evidence type="ECO:0008006" key="11">
    <source>
        <dbReference type="Google" id="ProtNLM"/>
    </source>
</evidence>
<dbReference type="AlphaFoldDB" id="A0A835Z9Q3"/>
<dbReference type="InterPro" id="IPR027417">
    <property type="entry name" value="P-loop_NTPase"/>
</dbReference>
<dbReference type="PANTHER" id="PTHR12137:SF54">
    <property type="entry name" value="CARBOHYDRATE SULFOTRANSFERASE"/>
    <property type="match status" value="1"/>
</dbReference>
<keyword evidence="3" id="KW-0808">Transferase</keyword>
<sequence>MYSTTIVYCPEQKLVYVDNVKAGSSTISAILYRHFNCVSRNHHTWAAEHIRQEKCEGLSAEACDGMRAKTDWLTKDELTGTTFFSAVREPLERFISGYKQAVAATVEIADWDISEYIQHYNTSEINQHTQTQVRRLSGRDASGKQVPMHFIASLETLGHDLSLLLAQLGLPPVDEFPKLRVAAQDPSKAALDTTLTTEQIRQLCQHLMQDYVCFGYPLPMECR</sequence>
<evidence type="ECO:0000256" key="7">
    <source>
        <dbReference type="ARBA" id="ARBA00023136"/>
    </source>
</evidence>
<evidence type="ECO:0000256" key="4">
    <source>
        <dbReference type="ARBA" id="ARBA00022692"/>
    </source>
</evidence>
<keyword evidence="6" id="KW-0333">Golgi apparatus</keyword>
<keyword evidence="10" id="KW-1185">Reference proteome</keyword>
<keyword evidence="8" id="KW-0325">Glycoprotein</keyword>
<dbReference type="InterPro" id="IPR005331">
    <property type="entry name" value="Sulfotransferase"/>
</dbReference>
<keyword evidence="4" id="KW-0812">Transmembrane</keyword>
<evidence type="ECO:0000256" key="6">
    <source>
        <dbReference type="ARBA" id="ARBA00023034"/>
    </source>
</evidence>
<organism evidence="9 10">
    <name type="scientific">Tribonema minus</name>
    <dbReference type="NCBI Taxonomy" id="303371"/>
    <lineage>
        <taxon>Eukaryota</taxon>
        <taxon>Sar</taxon>
        <taxon>Stramenopiles</taxon>
        <taxon>Ochrophyta</taxon>
        <taxon>PX clade</taxon>
        <taxon>Xanthophyceae</taxon>
        <taxon>Tribonematales</taxon>
        <taxon>Tribonemataceae</taxon>
        <taxon>Tribonema</taxon>
    </lineage>
</organism>
<protein>
    <recommendedName>
        <fullName evidence="11">Sulfotransferase family protein</fullName>
    </recommendedName>
</protein>
<evidence type="ECO:0000256" key="2">
    <source>
        <dbReference type="ARBA" id="ARBA00006339"/>
    </source>
</evidence>
<proteinExistence type="inferred from homology"/>
<evidence type="ECO:0000256" key="5">
    <source>
        <dbReference type="ARBA" id="ARBA00022989"/>
    </source>
</evidence>
<dbReference type="OrthoDB" id="408912at2759"/>
<dbReference type="Gene3D" id="3.40.50.300">
    <property type="entry name" value="P-loop containing nucleotide triphosphate hydrolases"/>
    <property type="match status" value="1"/>
</dbReference>
<evidence type="ECO:0000256" key="8">
    <source>
        <dbReference type="ARBA" id="ARBA00023180"/>
    </source>
</evidence>
<dbReference type="EMBL" id="JAFCMP010000074">
    <property type="protein sequence ID" value="KAG5188242.1"/>
    <property type="molecule type" value="Genomic_DNA"/>
</dbReference>
<dbReference type="GO" id="GO:0000139">
    <property type="term" value="C:Golgi membrane"/>
    <property type="evidence" value="ECO:0007669"/>
    <property type="project" value="UniProtKB-SubCell"/>
</dbReference>
<evidence type="ECO:0000256" key="1">
    <source>
        <dbReference type="ARBA" id="ARBA00004323"/>
    </source>
</evidence>
<evidence type="ECO:0000256" key="3">
    <source>
        <dbReference type="ARBA" id="ARBA00022679"/>
    </source>
</evidence>
<comment type="caution">
    <text evidence="9">The sequence shown here is derived from an EMBL/GenBank/DDBJ whole genome shotgun (WGS) entry which is preliminary data.</text>
</comment>